<dbReference type="AlphaFoldDB" id="A0A178ZJE4"/>
<comment type="caution">
    <text evidence="1">The sequence shown here is derived from an EMBL/GenBank/DDBJ whole genome shotgun (WGS) entry which is preliminary data.</text>
</comment>
<gene>
    <name evidence="1" type="ORF">AYL99_04916</name>
</gene>
<sequence length="434" mass="49176">MQQADLLAKGKAVAIKPSASSAATTSRLLHVPLEVRQHIYDLMLAFKYQDHLNLLCVNKQVYGEARGSFFRRPLDCRCQNDLVDFTNNWPKSVQQSITSLKLRLEEVEPQAVAPWMTGQASQHPYLQEIQRITSALGKLPGVTHMSLLRPLESGKNTPSSIVMTQVLNWIVEHYAKLHVLKLDIEQCHISCLGSIQELQSLQFSGFSETSATRTAEMLSKLTSLESLSVTGPPHGLLMRQRHGYQTRIAQSVTHQLFERIRPLRSLTLTQITDSRTDEGIFLDLKTIEALYKFHRESLRVLKISSSTTPAPAFVEFLSAFLLDTPKMQVLSMTWPNMEITLVDSISSSIQRLEFAVESAEQANAIVDRLVLMQYRLRYLRRIKFNVINEVIATSIEEESNSSHFGFSMPIQNLAADIRSPFKISWAIWQPLPSR</sequence>
<accession>A0A178ZJE4</accession>
<evidence type="ECO:0000313" key="2">
    <source>
        <dbReference type="Proteomes" id="UP000078343"/>
    </source>
</evidence>
<evidence type="ECO:0000313" key="1">
    <source>
        <dbReference type="EMBL" id="OAP59914.1"/>
    </source>
</evidence>
<name>A0A178ZJE4_9EURO</name>
<dbReference type="InterPro" id="IPR032675">
    <property type="entry name" value="LRR_dom_sf"/>
</dbReference>
<dbReference type="RefSeq" id="XP_018693281.1">
    <property type="nucleotide sequence ID" value="XM_018836428.1"/>
</dbReference>
<proteinExistence type="predicted"/>
<keyword evidence="2" id="KW-1185">Reference proteome</keyword>
<dbReference type="GeneID" id="30009084"/>
<dbReference type="Proteomes" id="UP000078343">
    <property type="component" value="Unassembled WGS sequence"/>
</dbReference>
<organism evidence="1 2">
    <name type="scientific">Fonsecaea erecta</name>
    <dbReference type="NCBI Taxonomy" id="1367422"/>
    <lineage>
        <taxon>Eukaryota</taxon>
        <taxon>Fungi</taxon>
        <taxon>Dikarya</taxon>
        <taxon>Ascomycota</taxon>
        <taxon>Pezizomycotina</taxon>
        <taxon>Eurotiomycetes</taxon>
        <taxon>Chaetothyriomycetidae</taxon>
        <taxon>Chaetothyriales</taxon>
        <taxon>Herpotrichiellaceae</taxon>
        <taxon>Fonsecaea</taxon>
    </lineage>
</organism>
<dbReference type="OrthoDB" id="4413570at2759"/>
<dbReference type="Gene3D" id="3.80.10.10">
    <property type="entry name" value="Ribonuclease Inhibitor"/>
    <property type="match status" value="1"/>
</dbReference>
<dbReference type="EMBL" id="LVYI01000004">
    <property type="protein sequence ID" value="OAP59914.1"/>
    <property type="molecule type" value="Genomic_DNA"/>
</dbReference>
<dbReference type="SUPFAM" id="SSF52047">
    <property type="entry name" value="RNI-like"/>
    <property type="match status" value="1"/>
</dbReference>
<reference evidence="1 2" key="1">
    <citation type="submission" date="2016-04" db="EMBL/GenBank/DDBJ databases">
        <title>Draft genome of Fonsecaea erecta CBS 125763.</title>
        <authorList>
            <person name="Weiss V.A."/>
            <person name="Vicente V.A."/>
            <person name="Raittz R.T."/>
            <person name="Moreno L.F."/>
            <person name="De Souza E.M."/>
            <person name="Pedrosa F.O."/>
            <person name="Steffens M.B."/>
            <person name="Faoro H."/>
            <person name="Tadra-Sfeir M.Z."/>
            <person name="Najafzadeh M.J."/>
            <person name="Felipe M.S."/>
            <person name="Teixeira M."/>
            <person name="Sun J."/>
            <person name="Xi L."/>
            <person name="Gomes R."/>
            <person name="De Azevedo C.M."/>
            <person name="Salgado C.G."/>
            <person name="Da Silva M.B."/>
            <person name="Nascimento M.F."/>
            <person name="Queiroz-Telles F."/>
            <person name="Attili D.S."/>
            <person name="Gorbushina A."/>
        </authorList>
    </citation>
    <scope>NUCLEOTIDE SEQUENCE [LARGE SCALE GENOMIC DNA]</scope>
    <source>
        <strain evidence="1 2">CBS 125763</strain>
    </source>
</reference>
<protein>
    <submittedName>
        <fullName evidence="1">Uncharacterized protein</fullName>
    </submittedName>
</protein>